<keyword evidence="1" id="KW-0175">Coiled coil</keyword>
<evidence type="ECO:0000313" key="4">
    <source>
        <dbReference type="Proteomes" id="UP000027192"/>
    </source>
</evidence>
<comment type="caution">
    <text evidence="3">The sequence shown here is derived from an EMBL/GenBank/DDBJ whole genome shotgun (WGS) entry which is preliminary data.</text>
</comment>
<dbReference type="Pfam" id="PF20250">
    <property type="entry name" value="FapA_N"/>
    <property type="match status" value="1"/>
</dbReference>
<evidence type="ECO:0000313" key="3">
    <source>
        <dbReference type="EMBL" id="KDM90087.1"/>
    </source>
</evidence>
<dbReference type="InterPro" id="IPR036145">
    <property type="entry name" value="MinC_C_sf"/>
</dbReference>
<dbReference type="SUPFAM" id="SSF63848">
    <property type="entry name" value="Cell-division inhibitor MinC, C-terminal domain"/>
    <property type="match status" value="1"/>
</dbReference>
<dbReference type="Pfam" id="PF03961">
    <property type="entry name" value="FapA"/>
    <property type="match status" value="1"/>
</dbReference>
<sequence>MLESLFTLEPKGAHLSLIMSKPEDGDSQDIDSEAIDAFLAASPFHDYLRLDSAIQDAVQYWNNQNHTGDSAFVVAERKDVQIDISLSDDHMCAFVTLTGAFGGEKLTAQVLIDALKSQNIVRGVSKKRLQYLLQKSWELTPGETYTLKVAAGRPADHGKDTAFDALVPDASERILAPQDSDHGKVDMRNLGQLITVQAGQALMRRTPPTHGAPGYDIHGQVVDPTPGKEIPFQVGVGTRLADDDSNVLVADKDGMPRHGPTGMAVDDILSVEKVDVTTGHIDFNGAVLVYGDVSSGMKIKAAGNITVTGVVELAELEAGGDITVAGGVIGRMHEGKLVYCSLKAQGQVAAKFAQYAQIESGADTALYLHLAHSLVNAKGAVRVSDAGQRHGSVTGGVIVADGGVYARVLGAEAGVETQIQLMGRFRELKAEMDHLKAEMKEQEERIHQLVVLQMKLSKQPREKRSPELVEKVKTGKAHFMASLADMKTRYQQLHEQYDQELASAKVEVSHMMHAGVHVRIEEREFVAEQDITACLICWQDQKIVCQPLKAH</sequence>
<dbReference type="EMBL" id="JMIB01000038">
    <property type="protein sequence ID" value="KDM90087.1"/>
    <property type="molecule type" value="Genomic_DNA"/>
</dbReference>
<protein>
    <recommendedName>
        <fullName evidence="2">Flagellar Assembly Protein A N-terminal region domain-containing protein</fullName>
    </recommendedName>
</protein>
<evidence type="ECO:0000259" key="2">
    <source>
        <dbReference type="Pfam" id="PF20250"/>
    </source>
</evidence>
<dbReference type="InterPro" id="IPR005646">
    <property type="entry name" value="FapA"/>
</dbReference>
<dbReference type="Proteomes" id="UP000027192">
    <property type="component" value="Unassembled WGS sequence"/>
</dbReference>
<dbReference type="InterPro" id="IPR046866">
    <property type="entry name" value="FapA_N"/>
</dbReference>
<dbReference type="AlphaFoldDB" id="A0A066RQY1"/>
<feature type="coiled-coil region" evidence="1">
    <location>
        <begin position="425"/>
        <end position="452"/>
    </location>
</feature>
<feature type="domain" description="Flagellar Assembly Protein A N-terminal region" evidence="2">
    <location>
        <begin position="82"/>
        <end position="257"/>
    </location>
</feature>
<reference evidence="3 4" key="1">
    <citation type="submission" date="2014-04" db="EMBL/GenBank/DDBJ databases">
        <title>Draft genome sequence of Photobacterium halotolerans S2753: a solonamide, ngercheumicin and holomycin producer.</title>
        <authorList>
            <person name="Machado H.R."/>
            <person name="Gram L."/>
        </authorList>
    </citation>
    <scope>NUCLEOTIDE SEQUENCE [LARGE SCALE GENOMIC DNA]</scope>
    <source>
        <strain evidence="3 4">S2753</strain>
    </source>
</reference>
<keyword evidence="4" id="KW-1185">Reference proteome</keyword>
<dbReference type="InterPro" id="IPR046865">
    <property type="entry name" value="FapA_b_solenoid"/>
</dbReference>
<dbReference type="PANTHER" id="PTHR38032:SF1">
    <property type="entry name" value="RNA-BINDING PROTEIN KHPB N-TERMINAL DOMAIN-CONTAINING PROTEIN"/>
    <property type="match status" value="1"/>
</dbReference>
<evidence type="ECO:0000256" key="1">
    <source>
        <dbReference type="SAM" id="Coils"/>
    </source>
</evidence>
<dbReference type="STRING" id="1654360.EA58_19325"/>
<accession>A0A066RQY1</accession>
<dbReference type="PANTHER" id="PTHR38032">
    <property type="entry name" value="POLYMERASE-RELATED"/>
    <property type="match status" value="1"/>
</dbReference>
<name>A0A066RQY1_9GAMM</name>
<proteinExistence type="predicted"/>
<dbReference type="GO" id="GO:0000902">
    <property type="term" value="P:cell morphogenesis"/>
    <property type="evidence" value="ECO:0007669"/>
    <property type="project" value="InterPro"/>
</dbReference>
<gene>
    <name evidence="3" type="ORF">EA58_19325</name>
</gene>
<organism evidence="3 4">
    <name type="scientific">Photobacterium galatheae</name>
    <dbReference type="NCBI Taxonomy" id="1654360"/>
    <lineage>
        <taxon>Bacteria</taxon>
        <taxon>Pseudomonadati</taxon>
        <taxon>Pseudomonadota</taxon>
        <taxon>Gammaproteobacteria</taxon>
        <taxon>Vibrionales</taxon>
        <taxon>Vibrionaceae</taxon>
        <taxon>Photobacterium</taxon>
    </lineage>
</organism>
<dbReference type="RefSeq" id="WP_051642214.1">
    <property type="nucleotide sequence ID" value="NZ_JAGSGC010000008.1"/>
</dbReference>